<evidence type="ECO:0000313" key="2">
    <source>
        <dbReference type="Proteomes" id="UP001189624"/>
    </source>
</evidence>
<dbReference type="Gramene" id="rna-AYBTSS11_LOCUS7989">
    <property type="protein sequence ID" value="CAJ1937385.1"/>
    <property type="gene ID" value="gene-AYBTSS11_LOCUS7989"/>
</dbReference>
<sequence>MIRRTGDILSHFVDVNMVIIDSIVQFNSFNLEDWNWRTLLFSLEDFIVFCRFRSWVFDSYLEDFIVRFGVPEPVPVGNCCSWNILEIVDHPVNGVYVDGWFDVRYVYMVVVFQN</sequence>
<proteinExistence type="predicted"/>
<protein>
    <submittedName>
        <fullName evidence="1">Uncharacterized protein</fullName>
    </submittedName>
</protein>
<name>A0AA86S2W2_9FABA</name>
<dbReference type="AlphaFoldDB" id="A0AA86S2W2"/>
<gene>
    <name evidence="1" type="ORF">AYBTSS11_LOCUS7989</name>
</gene>
<keyword evidence="2" id="KW-1185">Reference proteome</keyword>
<dbReference type="Proteomes" id="UP001189624">
    <property type="component" value="Chromosome 3"/>
</dbReference>
<evidence type="ECO:0000313" key="1">
    <source>
        <dbReference type="EMBL" id="CAJ1937385.1"/>
    </source>
</evidence>
<organism evidence="1 2">
    <name type="scientific">Sphenostylis stenocarpa</name>
    <dbReference type="NCBI Taxonomy" id="92480"/>
    <lineage>
        <taxon>Eukaryota</taxon>
        <taxon>Viridiplantae</taxon>
        <taxon>Streptophyta</taxon>
        <taxon>Embryophyta</taxon>
        <taxon>Tracheophyta</taxon>
        <taxon>Spermatophyta</taxon>
        <taxon>Magnoliopsida</taxon>
        <taxon>eudicotyledons</taxon>
        <taxon>Gunneridae</taxon>
        <taxon>Pentapetalae</taxon>
        <taxon>rosids</taxon>
        <taxon>fabids</taxon>
        <taxon>Fabales</taxon>
        <taxon>Fabaceae</taxon>
        <taxon>Papilionoideae</taxon>
        <taxon>50 kb inversion clade</taxon>
        <taxon>NPAAA clade</taxon>
        <taxon>indigoferoid/millettioid clade</taxon>
        <taxon>Phaseoleae</taxon>
        <taxon>Sphenostylis</taxon>
    </lineage>
</organism>
<dbReference type="EMBL" id="OY731400">
    <property type="protein sequence ID" value="CAJ1937385.1"/>
    <property type="molecule type" value="Genomic_DNA"/>
</dbReference>
<reference evidence="1" key="1">
    <citation type="submission" date="2023-10" db="EMBL/GenBank/DDBJ databases">
        <authorList>
            <person name="Domelevo Entfellner J.-B."/>
        </authorList>
    </citation>
    <scope>NUCLEOTIDE SEQUENCE</scope>
</reference>
<accession>A0AA86S2W2</accession>